<gene>
    <name evidence="5" type="ORF">DRW07_02120</name>
</gene>
<feature type="domain" description="Tyr recombinase" evidence="4">
    <location>
        <begin position="398"/>
        <end position="570"/>
    </location>
</feature>
<dbReference type="Proteomes" id="UP000275281">
    <property type="component" value="Unassembled WGS sequence"/>
</dbReference>
<evidence type="ECO:0000313" key="6">
    <source>
        <dbReference type="Proteomes" id="UP000275281"/>
    </source>
</evidence>
<name>A0A3N5Y2R2_9ALTE</name>
<dbReference type="SUPFAM" id="SSF56349">
    <property type="entry name" value="DNA breaking-rejoining enzymes"/>
    <property type="match status" value="1"/>
</dbReference>
<evidence type="ECO:0000313" key="5">
    <source>
        <dbReference type="EMBL" id="RPJ68227.1"/>
    </source>
</evidence>
<keyword evidence="2" id="KW-0229">DNA integration</keyword>
<evidence type="ECO:0000256" key="1">
    <source>
        <dbReference type="ARBA" id="ARBA00008857"/>
    </source>
</evidence>
<organism evidence="5 6">
    <name type="scientific">Alteromonas sediminis</name>
    <dbReference type="NCBI Taxonomy" id="2259342"/>
    <lineage>
        <taxon>Bacteria</taxon>
        <taxon>Pseudomonadati</taxon>
        <taxon>Pseudomonadota</taxon>
        <taxon>Gammaproteobacteria</taxon>
        <taxon>Alteromonadales</taxon>
        <taxon>Alteromonadaceae</taxon>
        <taxon>Alteromonas/Salinimonas group</taxon>
        <taxon>Alteromonas</taxon>
    </lineage>
</organism>
<dbReference type="EMBL" id="RPOK01000001">
    <property type="protein sequence ID" value="RPJ68227.1"/>
    <property type="molecule type" value="Genomic_DNA"/>
</dbReference>
<dbReference type="CDD" id="cd00397">
    <property type="entry name" value="DNA_BRE_C"/>
    <property type="match status" value="1"/>
</dbReference>
<protein>
    <recommendedName>
        <fullName evidence="4">Tyr recombinase domain-containing protein</fullName>
    </recommendedName>
</protein>
<dbReference type="GO" id="GO:0003677">
    <property type="term" value="F:DNA binding"/>
    <property type="evidence" value="ECO:0007669"/>
    <property type="project" value="InterPro"/>
</dbReference>
<dbReference type="Gene3D" id="1.10.443.10">
    <property type="entry name" value="Intergrase catalytic core"/>
    <property type="match status" value="1"/>
</dbReference>
<keyword evidence="3" id="KW-0233">DNA recombination</keyword>
<dbReference type="InterPro" id="IPR050808">
    <property type="entry name" value="Phage_Integrase"/>
</dbReference>
<evidence type="ECO:0000256" key="3">
    <source>
        <dbReference type="ARBA" id="ARBA00023172"/>
    </source>
</evidence>
<dbReference type="InterPro" id="IPR011010">
    <property type="entry name" value="DNA_brk_join_enz"/>
</dbReference>
<dbReference type="RefSeq" id="WP_124026229.1">
    <property type="nucleotide sequence ID" value="NZ_JBHRSN010000005.1"/>
</dbReference>
<keyword evidence="6" id="KW-1185">Reference proteome</keyword>
<comment type="similarity">
    <text evidence="1">Belongs to the 'phage' integrase family.</text>
</comment>
<accession>A0A3N5Y2R2</accession>
<sequence>MSATQYSDNTSVTALNGAVGVTVHTHPNRMLSVEHVMDELDLEFIDVVELFESGELRGRYFKSSNKYKFHPLAVTFFLDQLEMTTPQESEKQAKTVTRTQFHPKKNPVISNGYEKDNKRFSQPKTEHCAYGEVLPATEVKSTTKLVDEPTVAHIEDKSEKSLLDTVLRNKAIDFEHILNNEITGAILAEGKRNIKIDGTGITGLKLELTKSKRRIIVKSNKNKDHSRCALIDWPLDCPPSLDEVTATLKSYTRIQSELDRKPTTQEFKLQNRVVETLGDVLSVHLAFNISETKGEGSEEYNTIKALIKNHLSKPKEVTLPNGSRKSIVLTKQRLTDFSVATFNAYLKSYAENNGVHDKIVTRIKAAINYCLREGLISHKKSLPYTSATRINKERHVVISNEDMKRIFHHISESASPEFALFLLIEATGHFRTKQTIGLKYSQFDFNNHSVTITPKGGNGYSKPIPLHKEVCKRVYERMTSHREEYGRAEFVFPSTQSKSGHRETFDNEWNALRNIEGFYIINEKGKKEYKYRLHDFRETLVNRLSHMDDQSLAALLGHKSTYTVKRYRKADCLRVRQGSNTAYELLPKPEDAKC</sequence>
<dbReference type="OrthoDB" id="6400130at2"/>
<comment type="caution">
    <text evidence="5">The sequence shown here is derived from an EMBL/GenBank/DDBJ whole genome shotgun (WGS) entry which is preliminary data.</text>
</comment>
<dbReference type="InterPro" id="IPR013762">
    <property type="entry name" value="Integrase-like_cat_sf"/>
</dbReference>
<dbReference type="InterPro" id="IPR002104">
    <property type="entry name" value="Integrase_catalytic"/>
</dbReference>
<dbReference type="PANTHER" id="PTHR30629:SF2">
    <property type="entry name" value="PROPHAGE INTEGRASE INTS-RELATED"/>
    <property type="match status" value="1"/>
</dbReference>
<evidence type="ECO:0000256" key="2">
    <source>
        <dbReference type="ARBA" id="ARBA00022908"/>
    </source>
</evidence>
<dbReference type="Pfam" id="PF00589">
    <property type="entry name" value="Phage_integrase"/>
    <property type="match status" value="1"/>
</dbReference>
<reference evidence="5 6" key="1">
    <citation type="submission" date="2018-11" db="EMBL/GenBank/DDBJ databases">
        <authorList>
            <person name="Ye M.-Q."/>
            <person name="Du Z.-J."/>
        </authorList>
    </citation>
    <scope>NUCLEOTIDE SEQUENCE [LARGE SCALE GENOMIC DNA]</scope>
    <source>
        <strain evidence="5 6">U0105</strain>
    </source>
</reference>
<proteinExistence type="inferred from homology"/>
<dbReference type="PANTHER" id="PTHR30629">
    <property type="entry name" value="PROPHAGE INTEGRASE"/>
    <property type="match status" value="1"/>
</dbReference>
<dbReference type="GO" id="GO:0015074">
    <property type="term" value="P:DNA integration"/>
    <property type="evidence" value="ECO:0007669"/>
    <property type="project" value="UniProtKB-KW"/>
</dbReference>
<dbReference type="AlphaFoldDB" id="A0A3N5Y2R2"/>
<dbReference type="GO" id="GO:0006310">
    <property type="term" value="P:DNA recombination"/>
    <property type="evidence" value="ECO:0007669"/>
    <property type="project" value="UniProtKB-KW"/>
</dbReference>
<evidence type="ECO:0000259" key="4">
    <source>
        <dbReference type="Pfam" id="PF00589"/>
    </source>
</evidence>